<keyword evidence="4" id="KW-1185">Reference proteome</keyword>
<protein>
    <submittedName>
        <fullName evidence="2">Uncharacterized protein</fullName>
    </submittedName>
</protein>
<dbReference type="Proteomes" id="UP000553980">
    <property type="component" value="Unassembled WGS sequence"/>
</dbReference>
<reference evidence="2" key="2">
    <citation type="submission" date="2019-06" db="EMBL/GenBank/DDBJ databases">
        <authorList>
            <person name="Hu M."/>
        </authorList>
    </citation>
    <scope>NUCLEOTIDE SEQUENCE</scope>
    <source>
        <strain evidence="2">08RB2639</strain>
    </source>
</reference>
<sequence length="96" mass="10100">MSYRITPTLGPDVEQHATKYYWDLNSSGTPSYALGTKVVGSDGHDYIHVKAGADLAKDAEVQINGTTFVATAGEGGFTVPVAVKSGEAFHAKRSAL</sequence>
<evidence type="ECO:0000313" key="2">
    <source>
        <dbReference type="EMBL" id="TNV15187.1"/>
    </source>
</evidence>
<accession>A0A5C5CVL5</accession>
<gene>
    <name evidence="2" type="ORF">FIB18_00015</name>
    <name evidence="1" type="ORF">GGQ79_000869</name>
</gene>
<evidence type="ECO:0000313" key="1">
    <source>
        <dbReference type="EMBL" id="MBB4092396.1"/>
    </source>
</evidence>
<dbReference type="EMBL" id="VEWK01000001">
    <property type="protein sequence ID" value="TNV15187.1"/>
    <property type="molecule type" value="Genomic_DNA"/>
</dbReference>
<evidence type="ECO:0000313" key="4">
    <source>
        <dbReference type="Proteomes" id="UP000553980"/>
    </source>
</evidence>
<dbReference type="Proteomes" id="UP000313390">
    <property type="component" value="Unassembled WGS sequence"/>
</dbReference>
<comment type="caution">
    <text evidence="2">The sequence shown here is derived from an EMBL/GenBank/DDBJ whole genome shotgun (WGS) entry which is preliminary data.</text>
</comment>
<reference evidence="1 4" key="3">
    <citation type="submission" date="2020-08" db="EMBL/GenBank/DDBJ databases">
        <title>Genomic Encyclopedia of Type Strains, Phase IV (KMG-IV): sequencing the most valuable type-strain genomes for metagenomic binning, comparative biology and taxonomic classification.</title>
        <authorList>
            <person name="Goeker M."/>
        </authorList>
    </citation>
    <scope>NUCLEOTIDE SEQUENCE [LARGE SCALE GENOMIC DNA]</scope>
    <source>
        <strain evidence="1 4">DSM 23868</strain>
    </source>
</reference>
<organism evidence="2 3">
    <name type="scientific">Brucella pecoris</name>
    <dbReference type="NCBI Taxonomy" id="867683"/>
    <lineage>
        <taxon>Bacteria</taxon>
        <taxon>Pseudomonadati</taxon>
        <taxon>Pseudomonadota</taxon>
        <taxon>Alphaproteobacteria</taxon>
        <taxon>Hyphomicrobiales</taxon>
        <taxon>Brucellaceae</taxon>
        <taxon>Brucella/Ochrobactrum group</taxon>
        <taxon>Brucella</taxon>
    </lineage>
</organism>
<dbReference type="AlphaFoldDB" id="A0A5C5CVL5"/>
<dbReference type="RefSeq" id="WP_140018827.1">
    <property type="nucleotide sequence ID" value="NZ_JACIEX010000001.1"/>
</dbReference>
<proteinExistence type="predicted"/>
<dbReference type="OrthoDB" id="8454549at2"/>
<dbReference type="EMBL" id="JACIEX010000001">
    <property type="protein sequence ID" value="MBB4092396.1"/>
    <property type="molecule type" value="Genomic_DNA"/>
</dbReference>
<name>A0A5C5CVL5_9HYPH</name>
<reference evidence="2 3" key="1">
    <citation type="journal article" date="2011" name="Int. J. Syst. Evol. Microbiol.">
        <title>Ochrobactrum pecoris sp. nov., isolated from farm animals.</title>
        <authorList>
            <person name="Kampfer P."/>
            <person name="Huber B."/>
            <person name="Busse H.J."/>
            <person name="Scholz H.C."/>
            <person name="Tomaso H."/>
            <person name="Hotzel H."/>
            <person name="Melzer F."/>
        </authorList>
    </citation>
    <scope>NUCLEOTIDE SEQUENCE [LARGE SCALE GENOMIC DNA]</scope>
    <source>
        <strain evidence="2 3">08RB2639</strain>
    </source>
</reference>
<evidence type="ECO:0000313" key="3">
    <source>
        <dbReference type="Proteomes" id="UP000313390"/>
    </source>
</evidence>